<dbReference type="InterPro" id="IPR051083">
    <property type="entry name" value="GrpII_Intron_Splice-Mob/Def"/>
</dbReference>
<comment type="similarity">
    <text evidence="1">Belongs to the bacterial reverse transcriptase family.</text>
</comment>
<dbReference type="AlphaFoldDB" id="A0A0C1ECU5"/>
<dbReference type="Pfam" id="PF00078">
    <property type="entry name" value="RVT_1"/>
    <property type="match status" value="1"/>
</dbReference>
<dbReference type="GO" id="GO:0003964">
    <property type="term" value="F:RNA-directed DNA polymerase activity"/>
    <property type="evidence" value="ECO:0007669"/>
    <property type="project" value="UniProtKB-KW"/>
</dbReference>
<evidence type="ECO:0000313" key="3">
    <source>
        <dbReference type="EMBL" id="KIA77898.1"/>
    </source>
</evidence>
<name>A0A0C1ECU5_9BACT</name>
<dbReference type="Proteomes" id="UP000031307">
    <property type="component" value="Unassembled WGS sequence"/>
</dbReference>
<dbReference type="SUPFAM" id="SSF56672">
    <property type="entry name" value="DNA/RNA polymerases"/>
    <property type="match status" value="1"/>
</dbReference>
<keyword evidence="3" id="KW-0808">Transferase</keyword>
<proteinExistence type="inferred from homology"/>
<dbReference type="InterPro" id="IPR043502">
    <property type="entry name" value="DNA/RNA_pol_sf"/>
</dbReference>
<evidence type="ECO:0000259" key="2">
    <source>
        <dbReference type="PROSITE" id="PS50878"/>
    </source>
</evidence>
<keyword evidence="3" id="KW-0695">RNA-directed DNA polymerase</keyword>
<dbReference type="InterPro" id="IPR000477">
    <property type="entry name" value="RT_dom"/>
</dbReference>
<dbReference type="PATRIC" id="fig|83552.4.peg.901"/>
<evidence type="ECO:0000313" key="4">
    <source>
        <dbReference type="Proteomes" id="UP000031307"/>
    </source>
</evidence>
<dbReference type="PANTHER" id="PTHR34047">
    <property type="entry name" value="NUCLEAR INTRON MATURASE 1, MITOCHONDRIAL-RELATED"/>
    <property type="match status" value="1"/>
</dbReference>
<dbReference type="PANTHER" id="PTHR34047:SF8">
    <property type="entry name" value="PROTEIN YKFC"/>
    <property type="match status" value="1"/>
</dbReference>
<keyword evidence="3" id="KW-0548">Nucleotidyltransferase</keyword>
<reference evidence="3 4" key="1">
    <citation type="journal article" date="2014" name="Mol. Biol. Evol.">
        <title>Massive expansion of Ubiquitination-related gene families within the Chlamydiae.</title>
        <authorList>
            <person name="Domman D."/>
            <person name="Collingro A."/>
            <person name="Lagkouvardos I."/>
            <person name="Gehre L."/>
            <person name="Weinmaier T."/>
            <person name="Rattei T."/>
            <person name="Subtil A."/>
            <person name="Horn M."/>
        </authorList>
    </citation>
    <scope>NUCLEOTIDE SEQUENCE [LARGE SCALE GENOMIC DNA]</scope>
    <source>
        <strain evidence="3 4">OEW1</strain>
    </source>
</reference>
<organism evidence="3 4">
    <name type="scientific">Parachlamydia acanthamoebae</name>
    <dbReference type="NCBI Taxonomy" id="83552"/>
    <lineage>
        <taxon>Bacteria</taxon>
        <taxon>Pseudomonadati</taxon>
        <taxon>Chlamydiota</taxon>
        <taxon>Chlamydiia</taxon>
        <taxon>Parachlamydiales</taxon>
        <taxon>Parachlamydiaceae</taxon>
        <taxon>Parachlamydia</taxon>
    </lineage>
</organism>
<accession>A0A0C1ECU5</accession>
<dbReference type="EMBL" id="JSAM01000055">
    <property type="protein sequence ID" value="KIA77898.1"/>
    <property type="molecule type" value="Genomic_DNA"/>
</dbReference>
<feature type="domain" description="Reverse transcriptase" evidence="2">
    <location>
        <begin position="1"/>
        <end position="109"/>
    </location>
</feature>
<sequence length="179" mass="20964">MIDTIIDSFKVSSGPSGSVGIPLGNATSQLFANVYLHELDDFIKQELRERYYLRYCDDFIILSNDKNHLESLIFLIREFLIKRLQLDLHPKKLIIRKLTQGIDFVGYVLFFKHTLVRTRTKQRMKKRLKEAYEIFLQGKIDGVSLDQRLQSYLGILSHANQHTLSQAVKNAYWIRNQCD</sequence>
<dbReference type="PROSITE" id="PS50878">
    <property type="entry name" value="RT_POL"/>
    <property type="match status" value="1"/>
</dbReference>
<dbReference type="CDD" id="cd01646">
    <property type="entry name" value="RT_Bac_retron_I"/>
    <property type="match status" value="1"/>
</dbReference>
<comment type="caution">
    <text evidence="3">The sequence shown here is derived from an EMBL/GenBank/DDBJ whole genome shotgun (WGS) entry which is preliminary data.</text>
</comment>
<protein>
    <submittedName>
        <fullName evidence="3">RNA-directed DNA polymerase (Reverse transcriptase)</fullName>
    </submittedName>
</protein>
<evidence type="ECO:0000256" key="1">
    <source>
        <dbReference type="ARBA" id="ARBA00034120"/>
    </source>
</evidence>
<gene>
    <name evidence="3" type="ORF">DB43_FK00030</name>
</gene>